<keyword evidence="4" id="KW-1185">Reference proteome</keyword>
<dbReference type="AlphaFoldDB" id="A0A2K1KU96"/>
<dbReference type="EMBL" id="ABEU02000003">
    <property type="protein sequence ID" value="PNR57362.1"/>
    <property type="molecule type" value="Genomic_DNA"/>
</dbReference>
<reference evidence="2 4" key="1">
    <citation type="journal article" date="2008" name="Science">
        <title>The Physcomitrella genome reveals evolutionary insights into the conquest of land by plants.</title>
        <authorList>
            <person name="Rensing S."/>
            <person name="Lang D."/>
            <person name="Zimmer A."/>
            <person name="Terry A."/>
            <person name="Salamov A."/>
            <person name="Shapiro H."/>
            <person name="Nishiyama T."/>
            <person name="Perroud P.-F."/>
            <person name="Lindquist E."/>
            <person name="Kamisugi Y."/>
            <person name="Tanahashi T."/>
            <person name="Sakakibara K."/>
            <person name="Fujita T."/>
            <person name="Oishi K."/>
            <person name="Shin-I T."/>
            <person name="Kuroki Y."/>
            <person name="Toyoda A."/>
            <person name="Suzuki Y."/>
            <person name="Hashimoto A."/>
            <person name="Yamaguchi K."/>
            <person name="Sugano A."/>
            <person name="Kohara Y."/>
            <person name="Fujiyama A."/>
            <person name="Anterola A."/>
            <person name="Aoki S."/>
            <person name="Ashton N."/>
            <person name="Barbazuk W.B."/>
            <person name="Barker E."/>
            <person name="Bennetzen J."/>
            <person name="Bezanilla M."/>
            <person name="Blankenship R."/>
            <person name="Cho S.H."/>
            <person name="Dutcher S."/>
            <person name="Estelle M."/>
            <person name="Fawcett J.A."/>
            <person name="Gundlach H."/>
            <person name="Hanada K."/>
            <person name="Heyl A."/>
            <person name="Hicks K.A."/>
            <person name="Hugh J."/>
            <person name="Lohr M."/>
            <person name="Mayer K."/>
            <person name="Melkozernov A."/>
            <person name="Murata T."/>
            <person name="Nelson D."/>
            <person name="Pils B."/>
            <person name="Prigge M."/>
            <person name="Reiss B."/>
            <person name="Renner T."/>
            <person name="Rombauts S."/>
            <person name="Rushton P."/>
            <person name="Sanderfoot A."/>
            <person name="Schween G."/>
            <person name="Shiu S.-H."/>
            <person name="Stueber K."/>
            <person name="Theodoulou F.L."/>
            <person name="Tu H."/>
            <person name="Van de Peer Y."/>
            <person name="Verrier P.J."/>
            <person name="Waters E."/>
            <person name="Wood A."/>
            <person name="Yang L."/>
            <person name="Cove D."/>
            <person name="Cuming A."/>
            <person name="Hasebe M."/>
            <person name="Lucas S."/>
            <person name="Mishler D.B."/>
            <person name="Reski R."/>
            <person name="Grigoriev I."/>
            <person name="Quatrano R.S."/>
            <person name="Boore J.L."/>
        </authorList>
    </citation>
    <scope>NUCLEOTIDE SEQUENCE [LARGE SCALE GENOMIC DNA]</scope>
    <source>
        <strain evidence="3 4">cv. Gransden 2004</strain>
    </source>
</reference>
<evidence type="ECO:0000313" key="2">
    <source>
        <dbReference type="EMBL" id="PNR57362.1"/>
    </source>
</evidence>
<gene>
    <name evidence="2" type="ORF">PHYPA_004356</name>
</gene>
<evidence type="ECO:0000256" key="1">
    <source>
        <dbReference type="SAM" id="SignalP"/>
    </source>
</evidence>
<accession>A0A2K1KU96</accession>
<evidence type="ECO:0000313" key="4">
    <source>
        <dbReference type="Proteomes" id="UP000006727"/>
    </source>
</evidence>
<feature type="signal peptide" evidence="1">
    <location>
        <begin position="1"/>
        <end position="25"/>
    </location>
</feature>
<dbReference type="InParanoid" id="A0A2K1KU96"/>
<feature type="chain" id="PRO_5036043072" evidence="1">
    <location>
        <begin position="26"/>
        <end position="76"/>
    </location>
</feature>
<dbReference type="Proteomes" id="UP000006727">
    <property type="component" value="Chromosome 3"/>
</dbReference>
<dbReference type="Gramene" id="Pp3c3_12720V3.1">
    <property type="protein sequence ID" value="PAC:32944713.CDS.1"/>
    <property type="gene ID" value="Pp3c3_12720"/>
</dbReference>
<dbReference type="PaxDb" id="3218-PP1S161_52V6.1"/>
<organism evidence="2">
    <name type="scientific">Physcomitrium patens</name>
    <name type="common">Spreading-leaved earth moss</name>
    <name type="synonym">Physcomitrella patens</name>
    <dbReference type="NCBI Taxonomy" id="3218"/>
    <lineage>
        <taxon>Eukaryota</taxon>
        <taxon>Viridiplantae</taxon>
        <taxon>Streptophyta</taxon>
        <taxon>Embryophyta</taxon>
        <taxon>Bryophyta</taxon>
        <taxon>Bryophytina</taxon>
        <taxon>Bryopsida</taxon>
        <taxon>Funariidae</taxon>
        <taxon>Funariales</taxon>
        <taxon>Funariaceae</taxon>
        <taxon>Physcomitrium</taxon>
    </lineage>
</organism>
<reference evidence="3" key="3">
    <citation type="submission" date="2020-12" db="UniProtKB">
        <authorList>
            <consortium name="EnsemblPlants"/>
        </authorList>
    </citation>
    <scope>IDENTIFICATION</scope>
</reference>
<name>A0A2K1KU96_PHYPA</name>
<keyword evidence="1" id="KW-0732">Signal</keyword>
<evidence type="ECO:0000313" key="3">
    <source>
        <dbReference type="EnsemblPlants" id="PAC:32944713.CDS.1"/>
    </source>
</evidence>
<protein>
    <submittedName>
        <fullName evidence="2 3">Uncharacterized protein</fullName>
    </submittedName>
</protein>
<dbReference type="EnsemblPlants" id="Pp3c3_12720V3.1">
    <property type="protein sequence ID" value="PAC:32944713.CDS.1"/>
    <property type="gene ID" value="Pp3c3_12720"/>
</dbReference>
<proteinExistence type="predicted"/>
<reference evidence="2 4" key="2">
    <citation type="journal article" date="2018" name="Plant J.">
        <title>The Physcomitrella patens chromosome-scale assembly reveals moss genome structure and evolution.</title>
        <authorList>
            <person name="Lang D."/>
            <person name="Ullrich K.K."/>
            <person name="Murat F."/>
            <person name="Fuchs J."/>
            <person name="Jenkins J."/>
            <person name="Haas F.B."/>
            <person name="Piednoel M."/>
            <person name="Gundlach H."/>
            <person name="Van Bel M."/>
            <person name="Meyberg R."/>
            <person name="Vives C."/>
            <person name="Morata J."/>
            <person name="Symeonidi A."/>
            <person name="Hiss M."/>
            <person name="Muchero W."/>
            <person name="Kamisugi Y."/>
            <person name="Saleh O."/>
            <person name="Blanc G."/>
            <person name="Decker E.L."/>
            <person name="van Gessel N."/>
            <person name="Grimwood J."/>
            <person name="Hayes R.D."/>
            <person name="Graham S.W."/>
            <person name="Gunter L.E."/>
            <person name="McDaniel S.F."/>
            <person name="Hoernstein S.N.W."/>
            <person name="Larsson A."/>
            <person name="Li F.W."/>
            <person name="Perroud P.F."/>
            <person name="Phillips J."/>
            <person name="Ranjan P."/>
            <person name="Rokshar D.S."/>
            <person name="Rothfels C.J."/>
            <person name="Schneider L."/>
            <person name="Shu S."/>
            <person name="Stevenson D.W."/>
            <person name="Thummler F."/>
            <person name="Tillich M."/>
            <person name="Villarreal Aguilar J.C."/>
            <person name="Widiez T."/>
            <person name="Wong G.K."/>
            <person name="Wymore A."/>
            <person name="Zhang Y."/>
            <person name="Zimmer A.D."/>
            <person name="Quatrano R.S."/>
            <person name="Mayer K.F.X."/>
            <person name="Goodstein D."/>
            <person name="Casacuberta J.M."/>
            <person name="Vandepoele K."/>
            <person name="Reski R."/>
            <person name="Cuming A.C."/>
            <person name="Tuskan G.A."/>
            <person name="Maumus F."/>
            <person name="Salse J."/>
            <person name="Schmutz J."/>
            <person name="Rensing S.A."/>
        </authorList>
    </citation>
    <scope>NUCLEOTIDE SEQUENCE [LARGE SCALE GENOMIC DNA]</scope>
    <source>
        <strain evidence="3 4">cv. Gransden 2004</strain>
    </source>
</reference>
<sequence>MHCTRLPFWTELKLWVLLADKVISGKKIDLTYPVQWEDTNISFIRRFNTYLEYPFNERQMGVKRERRDELQGLCSN</sequence>